<dbReference type="Proteomes" id="UP000007797">
    <property type="component" value="Unassembled WGS sequence"/>
</dbReference>
<dbReference type="AlphaFoldDB" id="F4PTK0"/>
<organism evidence="1 2">
    <name type="scientific">Cavenderia fasciculata</name>
    <name type="common">Slime mold</name>
    <name type="synonym">Dictyostelium fasciculatum</name>
    <dbReference type="NCBI Taxonomy" id="261658"/>
    <lineage>
        <taxon>Eukaryota</taxon>
        <taxon>Amoebozoa</taxon>
        <taxon>Evosea</taxon>
        <taxon>Eumycetozoa</taxon>
        <taxon>Dictyostelia</taxon>
        <taxon>Acytosteliales</taxon>
        <taxon>Cavenderiaceae</taxon>
        <taxon>Cavenderia</taxon>
    </lineage>
</organism>
<evidence type="ECO:0000313" key="2">
    <source>
        <dbReference type="Proteomes" id="UP000007797"/>
    </source>
</evidence>
<gene>
    <name evidence="1" type="ORF">DFA_00747</name>
</gene>
<name>F4PTK0_CACFS</name>
<dbReference type="EMBL" id="GL883010">
    <property type="protein sequence ID" value="EGG20882.1"/>
    <property type="molecule type" value="Genomic_DNA"/>
</dbReference>
<proteinExistence type="predicted"/>
<reference evidence="2" key="1">
    <citation type="journal article" date="2011" name="Genome Res.">
        <title>Phylogeny-wide analysis of social amoeba genomes highlights ancient origins for complex intercellular communication.</title>
        <authorList>
            <person name="Heidel A.J."/>
            <person name="Lawal H.M."/>
            <person name="Felder M."/>
            <person name="Schilde C."/>
            <person name="Helps N.R."/>
            <person name="Tunggal B."/>
            <person name="Rivero F."/>
            <person name="John U."/>
            <person name="Schleicher M."/>
            <person name="Eichinger L."/>
            <person name="Platzer M."/>
            <person name="Noegel A.A."/>
            <person name="Schaap P."/>
            <person name="Gloeckner G."/>
        </authorList>
    </citation>
    <scope>NUCLEOTIDE SEQUENCE [LARGE SCALE GENOMIC DNA]</scope>
    <source>
        <strain evidence="2">SH3</strain>
    </source>
</reference>
<evidence type="ECO:0000313" key="1">
    <source>
        <dbReference type="EMBL" id="EGG20882.1"/>
    </source>
</evidence>
<dbReference type="KEGG" id="dfa:DFA_00747"/>
<sequence length="147" mass="16606">MVLIAPKKKDCKKNRVGPNIHKYAEEITTHLFIIGSDDRSVLYFQWNDPGMASRATAEQTPATLKAILHSLVLSYGGTDLHNNGEAYLFSSWQSMNLCMAQIQMDPALASLRHKNEIPNDACHVFVISKSESSHPLMEQHYTSYFNH</sequence>
<accession>F4PTK0</accession>
<protein>
    <submittedName>
        <fullName evidence="1">Uncharacterized protein</fullName>
    </submittedName>
</protein>
<keyword evidence="2" id="KW-1185">Reference proteome</keyword>
<dbReference type="RefSeq" id="XP_004358732.1">
    <property type="nucleotide sequence ID" value="XM_004358675.1"/>
</dbReference>
<dbReference type="GeneID" id="14872612"/>